<feature type="domain" description="YetF-like N-terminal transmembrane" evidence="9">
    <location>
        <begin position="22"/>
        <end position="81"/>
    </location>
</feature>
<feature type="domain" description="YetF C-terminal" evidence="8">
    <location>
        <begin position="88"/>
        <end position="158"/>
    </location>
</feature>
<evidence type="ECO:0000256" key="5">
    <source>
        <dbReference type="ARBA" id="ARBA00022989"/>
    </source>
</evidence>
<gene>
    <name evidence="10" type="ORF">ACFPU1_14740</name>
</gene>
<comment type="caution">
    <text evidence="10">The sequence shown here is derived from an EMBL/GenBank/DDBJ whole genome shotgun (WGS) entry which is preliminary data.</text>
</comment>
<comment type="similarity">
    <text evidence="2">Belongs to the UPF0702 family.</text>
</comment>
<evidence type="ECO:0000313" key="10">
    <source>
        <dbReference type="EMBL" id="MFC5714016.1"/>
    </source>
</evidence>
<evidence type="ECO:0000313" key="11">
    <source>
        <dbReference type="Proteomes" id="UP001596142"/>
    </source>
</evidence>
<name>A0ABW0YPD3_9BACI</name>
<evidence type="ECO:0000256" key="6">
    <source>
        <dbReference type="ARBA" id="ARBA00023136"/>
    </source>
</evidence>
<accession>A0ABW0YPD3</accession>
<keyword evidence="3" id="KW-1003">Cell membrane</keyword>
<dbReference type="RefSeq" id="WP_385942523.1">
    <property type="nucleotide sequence ID" value="NZ_JBHSOZ010000009.1"/>
</dbReference>
<dbReference type="PANTHER" id="PTHR34582:SF6">
    <property type="entry name" value="UPF0702 TRANSMEMBRANE PROTEIN YCAP"/>
    <property type="match status" value="1"/>
</dbReference>
<evidence type="ECO:0000259" key="9">
    <source>
        <dbReference type="Pfam" id="PF20730"/>
    </source>
</evidence>
<sequence length="166" mass="18663">MFFEDWEGIIRVVIISLCIYPLLIFMLRISGKRTLSKMNMFDFIITIALGSTVATILLNEEVTYAEGVAALAMLIILQFIVTSLSVRVSAVNRMIKAEPRLLYYDGNFNIEAMKKERINKDEIKQAVRTNGQPSLHHVKAVVLETDGSLSVIQGEEEGEALKDVKK</sequence>
<dbReference type="InterPro" id="IPR048454">
    <property type="entry name" value="YetF_N"/>
</dbReference>
<keyword evidence="4 7" id="KW-0812">Transmembrane</keyword>
<keyword evidence="5 7" id="KW-1133">Transmembrane helix</keyword>
<evidence type="ECO:0000256" key="4">
    <source>
        <dbReference type="ARBA" id="ARBA00022692"/>
    </source>
</evidence>
<protein>
    <submittedName>
        <fullName evidence="10">DUF421 domain-containing protein</fullName>
    </submittedName>
</protein>
<dbReference type="InterPro" id="IPR007353">
    <property type="entry name" value="DUF421"/>
</dbReference>
<dbReference type="Gene3D" id="3.30.240.20">
    <property type="entry name" value="bsu07140 like domains"/>
    <property type="match status" value="1"/>
</dbReference>
<dbReference type="PANTHER" id="PTHR34582">
    <property type="entry name" value="UPF0702 TRANSMEMBRANE PROTEIN YCAP"/>
    <property type="match status" value="1"/>
</dbReference>
<feature type="transmembrane region" description="Helical" evidence="7">
    <location>
        <begin position="64"/>
        <end position="86"/>
    </location>
</feature>
<dbReference type="Pfam" id="PF20730">
    <property type="entry name" value="YetF_N"/>
    <property type="match status" value="1"/>
</dbReference>
<evidence type="ECO:0000256" key="2">
    <source>
        <dbReference type="ARBA" id="ARBA00006448"/>
    </source>
</evidence>
<feature type="transmembrane region" description="Helical" evidence="7">
    <location>
        <begin position="6"/>
        <end position="27"/>
    </location>
</feature>
<evidence type="ECO:0000256" key="3">
    <source>
        <dbReference type="ARBA" id="ARBA00022475"/>
    </source>
</evidence>
<feature type="transmembrane region" description="Helical" evidence="7">
    <location>
        <begin position="39"/>
        <end position="58"/>
    </location>
</feature>
<keyword evidence="6 7" id="KW-0472">Membrane</keyword>
<comment type="subcellular location">
    <subcellularLocation>
        <location evidence="1">Cell membrane</location>
        <topology evidence="1">Multi-pass membrane protein</topology>
    </subcellularLocation>
</comment>
<keyword evidence="11" id="KW-1185">Reference proteome</keyword>
<dbReference type="EMBL" id="JBHSOZ010000009">
    <property type="protein sequence ID" value="MFC5714016.1"/>
    <property type="molecule type" value="Genomic_DNA"/>
</dbReference>
<proteinExistence type="inferred from homology"/>
<organism evidence="10 11">
    <name type="scientific">Thalassorhabdus alkalitolerans</name>
    <dbReference type="NCBI Taxonomy" id="2282697"/>
    <lineage>
        <taxon>Bacteria</taxon>
        <taxon>Bacillati</taxon>
        <taxon>Bacillota</taxon>
        <taxon>Bacilli</taxon>
        <taxon>Bacillales</taxon>
        <taxon>Bacillaceae</taxon>
        <taxon>Thalassorhabdus</taxon>
    </lineage>
</organism>
<evidence type="ECO:0000259" key="8">
    <source>
        <dbReference type="Pfam" id="PF04239"/>
    </source>
</evidence>
<reference evidence="11" key="1">
    <citation type="journal article" date="2019" name="Int. J. Syst. Evol. Microbiol.">
        <title>The Global Catalogue of Microorganisms (GCM) 10K type strain sequencing project: providing services to taxonomists for standard genome sequencing and annotation.</title>
        <authorList>
            <consortium name="The Broad Institute Genomics Platform"/>
            <consortium name="The Broad Institute Genome Sequencing Center for Infectious Disease"/>
            <person name="Wu L."/>
            <person name="Ma J."/>
        </authorList>
    </citation>
    <scope>NUCLEOTIDE SEQUENCE [LARGE SCALE GENOMIC DNA]</scope>
    <source>
        <strain evidence="11">CECT 7184</strain>
    </source>
</reference>
<dbReference type="Pfam" id="PF04239">
    <property type="entry name" value="DUF421"/>
    <property type="match status" value="1"/>
</dbReference>
<dbReference type="InterPro" id="IPR023090">
    <property type="entry name" value="UPF0702_alpha/beta_dom_sf"/>
</dbReference>
<evidence type="ECO:0000256" key="1">
    <source>
        <dbReference type="ARBA" id="ARBA00004651"/>
    </source>
</evidence>
<dbReference type="Proteomes" id="UP001596142">
    <property type="component" value="Unassembled WGS sequence"/>
</dbReference>
<evidence type="ECO:0000256" key="7">
    <source>
        <dbReference type="SAM" id="Phobius"/>
    </source>
</evidence>